<protein>
    <recommendedName>
        <fullName evidence="3">CUB domain-containing protein</fullName>
    </recommendedName>
</protein>
<dbReference type="Pfam" id="PF26080">
    <property type="entry name" value="CUB_animal"/>
    <property type="match status" value="1"/>
</dbReference>
<evidence type="ECO:0000256" key="2">
    <source>
        <dbReference type="PROSITE-ProRule" id="PRU00059"/>
    </source>
</evidence>
<comment type="caution">
    <text evidence="2">Lacks conserved residue(s) required for the propagation of feature annotation.</text>
</comment>
<evidence type="ECO:0000313" key="4">
    <source>
        <dbReference type="EMBL" id="KNC25715.1"/>
    </source>
</evidence>
<proteinExistence type="predicted"/>
<feature type="domain" description="CUB" evidence="3">
    <location>
        <begin position="57"/>
        <end position="174"/>
    </location>
</feature>
<comment type="caution">
    <text evidence="4">The sequence shown here is derived from an EMBL/GenBank/DDBJ whole genome shotgun (WGS) entry which is preliminary data.</text>
</comment>
<dbReference type="InterPro" id="IPR058698">
    <property type="entry name" value="CUB_metazoa"/>
</dbReference>
<dbReference type="InterPro" id="IPR000859">
    <property type="entry name" value="CUB_dom"/>
</dbReference>
<accession>A0A0L0C089</accession>
<name>A0A0L0C089_LUCCU</name>
<sequence>FPFYTIGRFANEVCTGKNNLHGTCMVRGECADNGGVSAGGCSTITNQAVCCIYQKTCGATTQYNNTYFYNSGYPGTYSGGGRCTIVVQPCDSNICQLRIDFLSLQLAPPNGDGFCLTDSLQITGGSSRVPAICGDNSGQHVYVDFNGESPITISVATSSSYTFNRQWQLQIAQLACSSPTLAPSGCLQYYMEDSGTVQSFNYGSAASSLPNSIGVPGSRQIANHRYGICIRMGANKCSITWSQVDSDAYSFTLTNDVGAVDPSLLATEAVQSQECTTDFVIIPNPTQNGNTLPSDRFCGLGLVSTTSSTKPFVLYVVTDSNEDFDISNRGFYLSYSQSGCPVI</sequence>
<dbReference type="OMA" id="NTKYGIC"/>
<dbReference type="InterPro" id="IPR035914">
    <property type="entry name" value="Sperma_CUB_dom_sf"/>
</dbReference>
<dbReference type="AlphaFoldDB" id="A0A0L0C089"/>
<dbReference type="Gene3D" id="2.60.120.290">
    <property type="entry name" value="Spermadhesin, CUB domain"/>
    <property type="match status" value="2"/>
</dbReference>
<evidence type="ECO:0000259" key="3">
    <source>
        <dbReference type="PROSITE" id="PS01180"/>
    </source>
</evidence>
<keyword evidence="5" id="KW-1185">Reference proteome</keyword>
<dbReference type="PANTHER" id="PTHR33236">
    <property type="entry name" value="INTRAFLAGELLAR TRANSPORT PROTEIN 122 FAMILY PROTEIN-RELATED"/>
    <property type="match status" value="1"/>
</dbReference>
<keyword evidence="1" id="KW-1015">Disulfide bond</keyword>
<dbReference type="STRING" id="7375.A0A0L0C089"/>
<dbReference type="EMBL" id="JRES01001077">
    <property type="protein sequence ID" value="KNC25715.1"/>
    <property type="molecule type" value="Genomic_DNA"/>
</dbReference>
<organism evidence="4 5">
    <name type="scientific">Lucilia cuprina</name>
    <name type="common">Green bottle fly</name>
    <name type="synonym">Australian sheep blowfly</name>
    <dbReference type="NCBI Taxonomy" id="7375"/>
    <lineage>
        <taxon>Eukaryota</taxon>
        <taxon>Metazoa</taxon>
        <taxon>Ecdysozoa</taxon>
        <taxon>Arthropoda</taxon>
        <taxon>Hexapoda</taxon>
        <taxon>Insecta</taxon>
        <taxon>Pterygota</taxon>
        <taxon>Neoptera</taxon>
        <taxon>Endopterygota</taxon>
        <taxon>Diptera</taxon>
        <taxon>Brachycera</taxon>
        <taxon>Muscomorpha</taxon>
        <taxon>Oestroidea</taxon>
        <taxon>Calliphoridae</taxon>
        <taxon>Luciliinae</taxon>
        <taxon>Lucilia</taxon>
    </lineage>
</organism>
<dbReference type="PANTHER" id="PTHR33236:SF5">
    <property type="entry name" value="CUB DOMAIN-CONTAINING PROTEIN"/>
    <property type="match status" value="1"/>
</dbReference>
<evidence type="ECO:0000256" key="1">
    <source>
        <dbReference type="ARBA" id="ARBA00023157"/>
    </source>
</evidence>
<reference evidence="4 5" key="1">
    <citation type="journal article" date="2015" name="Nat. Commun.">
        <title>Lucilia cuprina genome unlocks parasitic fly biology to underpin future interventions.</title>
        <authorList>
            <person name="Anstead C.A."/>
            <person name="Korhonen P.K."/>
            <person name="Young N.D."/>
            <person name="Hall R.S."/>
            <person name="Jex A.R."/>
            <person name="Murali S.C."/>
            <person name="Hughes D.S."/>
            <person name="Lee S.F."/>
            <person name="Perry T."/>
            <person name="Stroehlein A.J."/>
            <person name="Ansell B.R."/>
            <person name="Breugelmans B."/>
            <person name="Hofmann A."/>
            <person name="Qu J."/>
            <person name="Dugan S."/>
            <person name="Lee S.L."/>
            <person name="Chao H."/>
            <person name="Dinh H."/>
            <person name="Han Y."/>
            <person name="Doddapaneni H.V."/>
            <person name="Worley K.C."/>
            <person name="Muzny D.M."/>
            <person name="Ioannidis P."/>
            <person name="Waterhouse R.M."/>
            <person name="Zdobnov E.M."/>
            <person name="James P.J."/>
            <person name="Bagnall N.H."/>
            <person name="Kotze A.C."/>
            <person name="Gibbs R.A."/>
            <person name="Richards S."/>
            <person name="Batterham P."/>
            <person name="Gasser R.B."/>
        </authorList>
    </citation>
    <scope>NUCLEOTIDE SEQUENCE [LARGE SCALE GENOMIC DNA]</scope>
    <source>
        <strain evidence="4 5">LS</strain>
        <tissue evidence="4">Full body</tissue>
    </source>
</reference>
<evidence type="ECO:0000313" key="5">
    <source>
        <dbReference type="Proteomes" id="UP000037069"/>
    </source>
</evidence>
<dbReference type="OrthoDB" id="6337346at2759"/>
<dbReference type="Proteomes" id="UP000037069">
    <property type="component" value="Unassembled WGS sequence"/>
</dbReference>
<dbReference type="PROSITE" id="PS01180">
    <property type="entry name" value="CUB"/>
    <property type="match status" value="1"/>
</dbReference>
<gene>
    <name evidence="4" type="ORF">FF38_12890</name>
</gene>
<dbReference type="SUPFAM" id="SSF49854">
    <property type="entry name" value="Spermadhesin, CUB domain"/>
    <property type="match status" value="1"/>
</dbReference>
<feature type="non-terminal residue" evidence="4">
    <location>
        <position position="1"/>
    </location>
</feature>